<protein>
    <recommendedName>
        <fullName evidence="3">Replication-associated recombination protein A</fullName>
    </recommendedName>
</protein>
<comment type="similarity">
    <text evidence="2">Belongs to the AAA ATPase family. RarA/MGS1/WRNIP1 subfamily.</text>
</comment>
<dbReference type="InterPro" id="IPR027417">
    <property type="entry name" value="P-loop_NTPase"/>
</dbReference>
<name>A0ABM8DR81_9BACT</name>
<gene>
    <name evidence="7" type="ORF">GETHOR_15650</name>
</gene>
<dbReference type="InterPro" id="IPR032423">
    <property type="entry name" value="AAA_assoc_2"/>
</dbReference>
<dbReference type="Proteomes" id="UP001242010">
    <property type="component" value="Chromosome"/>
</dbReference>
<dbReference type="CDD" id="cd00009">
    <property type="entry name" value="AAA"/>
    <property type="match status" value="1"/>
</dbReference>
<dbReference type="SMART" id="SM00382">
    <property type="entry name" value="AAA"/>
    <property type="match status" value="1"/>
</dbReference>
<dbReference type="Gene3D" id="1.10.8.60">
    <property type="match status" value="1"/>
</dbReference>
<dbReference type="InterPro" id="IPR008921">
    <property type="entry name" value="DNA_pol3_clamp-load_cplx_C"/>
</dbReference>
<sequence>MSHIPLPERLRPATLDEVVGQAHLLGPKGALTRLTAGGRLPSMVMWGPPGTGKTTLARILAEATGHGFMEFSGVSGSAAELKKFLADSREMPLFRTVPPVVFLDEIHRFNRAQQDILLPFLERGEAILIGATTENPAFYLNPALRSRCQLIALKPLEPVHIQQVLKRAWARERSGQPEPGEVFEWLSHWAGGDLRSALSGLETWMEMPDPDLESLQGALGGRMMFDRADGHYDLASAFQKSLRGSDADAALYYLSRMIRGGEDPRFIARRLMVCAAEDVGNADPQAFLLSEAASRAVEQIGWPEARIPLAQAIIYVANAPKSNATVLAVDAALAADDAPIPEAIRDAHTATARKAGRGVGYHYSHDDYDREQAFLPDKLRGLSFYEPKRPQERSWRDRQEPDATALSTLWQAWTEAHPEGGELPLEDWSAELACSREALARALAKLAQGRFTLGRKLEAKPI</sequence>
<accession>A0ABM8DR81</accession>
<keyword evidence="4" id="KW-0547">Nucleotide-binding</keyword>
<dbReference type="Gene3D" id="1.20.272.10">
    <property type="match status" value="1"/>
</dbReference>
<dbReference type="SUPFAM" id="SSF52540">
    <property type="entry name" value="P-loop containing nucleoside triphosphate hydrolases"/>
    <property type="match status" value="1"/>
</dbReference>
<comment type="function">
    <text evidence="1">DNA-dependent ATPase that plays important roles in cellular responses to stalled DNA replication processes.</text>
</comment>
<dbReference type="EMBL" id="AP027079">
    <property type="protein sequence ID" value="BDU69464.1"/>
    <property type="molecule type" value="Genomic_DNA"/>
</dbReference>
<evidence type="ECO:0000313" key="8">
    <source>
        <dbReference type="Proteomes" id="UP001242010"/>
    </source>
</evidence>
<evidence type="ECO:0000256" key="5">
    <source>
        <dbReference type="ARBA" id="ARBA00022840"/>
    </source>
</evidence>
<keyword evidence="5" id="KW-0067">ATP-binding</keyword>
<feature type="domain" description="AAA+ ATPase" evidence="6">
    <location>
        <begin position="39"/>
        <end position="156"/>
    </location>
</feature>
<evidence type="ECO:0000256" key="4">
    <source>
        <dbReference type="ARBA" id="ARBA00022741"/>
    </source>
</evidence>
<dbReference type="InterPro" id="IPR051314">
    <property type="entry name" value="AAA_ATPase_RarA/MGS1/WRNIP1"/>
</dbReference>
<evidence type="ECO:0000259" key="6">
    <source>
        <dbReference type="SMART" id="SM00382"/>
    </source>
</evidence>
<dbReference type="Gene3D" id="1.10.3710.10">
    <property type="entry name" value="DNA polymerase III clamp loader subunits, C-terminal domain"/>
    <property type="match status" value="1"/>
</dbReference>
<evidence type="ECO:0000256" key="2">
    <source>
        <dbReference type="ARBA" id="ARBA00008959"/>
    </source>
</evidence>
<dbReference type="InterPro" id="IPR003959">
    <property type="entry name" value="ATPase_AAA_core"/>
</dbReference>
<evidence type="ECO:0000256" key="3">
    <source>
        <dbReference type="ARBA" id="ARBA00020776"/>
    </source>
</evidence>
<proteinExistence type="inferred from homology"/>
<dbReference type="PANTHER" id="PTHR13779:SF7">
    <property type="entry name" value="ATPASE WRNIP1"/>
    <property type="match status" value="1"/>
</dbReference>
<dbReference type="Pfam" id="PF16193">
    <property type="entry name" value="AAA_assoc_2"/>
    <property type="match status" value="1"/>
</dbReference>
<evidence type="ECO:0000313" key="7">
    <source>
        <dbReference type="EMBL" id="BDU69464.1"/>
    </source>
</evidence>
<organism evidence="7 8">
    <name type="scientific">Geothrix oryzae</name>
    <dbReference type="NCBI Taxonomy" id="2927975"/>
    <lineage>
        <taxon>Bacteria</taxon>
        <taxon>Pseudomonadati</taxon>
        <taxon>Acidobacteriota</taxon>
        <taxon>Holophagae</taxon>
        <taxon>Holophagales</taxon>
        <taxon>Holophagaceae</taxon>
        <taxon>Geothrix</taxon>
    </lineage>
</organism>
<dbReference type="PANTHER" id="PTHR13779">
    <property type="entry name" value="WERNER HELICASE-INTERACTING PROTEIN 1 FAMILY MEMBER"/>
    <property type="match status" value="1"/>
</dbReference>
<dbReference type="Gene3D" id="3.40.50.300">
    <property type="entry name" value="P-loop containing nucleotide triphosphate hydrolases"/>
    <property type="match status" value="1"/>
</dbReference>
<dbReference type="SUPFAM" id="SSF48019">
    <property type="entry name" value="post-AAA+ oligomerization domain-like"/>
    <property type="match status" value="1"/>
</dbReference>
<dbReference type="Pfam" id="PF12002">
    <property type="entry name" value="MgsA_C"/>
    <property type="match status" value="1"/>
</dbReference>
<reference evidence="8" key="1">
    <citation type="journal article" date="2023" name="Int. J. Syst. Evol. Microbiol.">
        <title>Mesoterricola silvestris gen. nov., sp. nov., Mesoterricola sediminis sp. nov., Geothrix oryzae sp. nov., Geothrix edaphica sp. nov., Geothrix rubra sp. nov., and Geothrix limicola sp. nov., six novel members of Acidobacteriota isolated from soils.</title>
        <authorList>
            <person name="Itoh H."/>
            <person name="Sugisawa Y."/>
            <person name="Mise K."/>
            <person name="Xu Z."/>
            <person name="Kuniyasu M."/>
            <person name="Ushijima N."/>
            <person name="Kawano K."/>
            <person name="Kobayashi E."/>
            <person name="Shiratori Y."/>
            <person name="Masuda Y."/>
            <person name="Senoo K."/>
        </authorList>
    </citation>
    <scope>NUCLEOTIDE SEQUENCE [LARGE SCALE GENOMIC DNA]</scope>
    <source>
        <strain evidence="8">Red222</strain>
    </source>
</reference>
<dbReference type="RefSeq" id="WP_286353188.1">
    <property type="nucleotide sequence ID" value="NZ_AP027079.1"/>
</dbReference>
<evidence type="ECO:0000256" key="1">
    <source>
        <dbReference type="ARBA" id="ARBA00002393"/>
    </source>
</evidence>
<dbReference type="Pfam" id="PF00004">
    <property type="entry name" value="AAA"/>
    <property type="match status" value="1"/>
</dbReference>
<keyword evidence="8" id="KW-1185">Reference proteome</keyword>
<dbReference type="InterPro" id="IPR021886">
    <property type="entry name" value="MgsA_C"/>
</dbReference>
<dbReference type="InterPro" id="IPR003593">
    <property type="entry name" value="AAA+_ATPase"/>
</dbReference>